<feature type="domain" description="ABC transporter" evidence="7">
    <location>
        <begin position="2"/>
        <end position="242"/>
    </location>
</feature>
<evidence type="ECO:0000256" key="3">
    <source>
        <dbReference type="ARBA" id="ARBA00022475"/>
    </source>
</evidence>
<gene>
    <name evidence="8" type="ORF">GGD71_005724</name>
</gene>
<dbReference type="EMBL" id="JACIFZ010000009">
    <property type="protein sequence ID" value="MBB4224915.1"/>
    <property type="molecule type" value="Genomic_DNA"/>
</dbReference>
<keyword evidence="6" id="KW-0029">Amino-acid transport</keyword>
<evidence type="ECO:0000259" key="7">
    <source>
        <dbReference type="PROSITE" id="PS50893"/>
    </source>
</evidence>
<reference evidence="8 9" key="1">
    <citation type="submission" date="2020-08" db="EMBL/GenBank/DDBJ databases">
        <title>Genomic Encyclopedia of Type Strains, Phase IV (KMG-V): Genome sequencing to study the core and pangenomes of soil and plant-associated prokaryotes.</title>
        <authorList>
            <person name="Whitman W."/>
        </authorList>
    </citation>
    <scope>NUCLEOTIDE SEQUENCE [LARGE SCALE GENOMIC DNA]</scope>
    <source>
        <strain evidence="8 9">34/80</strain>
    </source>
</reference>
<dbReference type="InterPro" id="IPR027417">
    <property type="entry name" value="P-loop_NTPase"/>
</dbReference>
<dbReference type="PANTHER" id="PTHR43820">
    <property type="entry name" value="HIGH-AFFINITY BRANCHED-CHAIN AMINO ACID TRANSPORT ATP-BINDING PROTEIN LIVF"/>
    <property type="match status" value="1"/>
</dbReference>
<keyword evidence="5 8" id="KW-0067">ATP-binding</keyword>
<evidence type="ECO:0000256" key="5">
    <source>
        <dbReference type="ARBA" id="ARBA00022840"/>
    </source>
</evidence>
<dbReference type="PANTHER" id="PTHR43820:SF4">
    <property type="entry name" value="HIGH-AFFINITY BRANCHED-CHAIN AMINO ACID TRANSPORT ATP-BINDING PROTEIN LIVF"/>
    <property type="match status" value="1"/>
</dbReference>
<evidence type="ECO:0000313" key="8">
    <source>
        <dbReference type="EMBL" id="MBB4224915.1"/>
    </source>
</evidence>
<dbReference type="Gene3D" id="3.40.50.300">
    <property type="entry name" value="P-loop containing nucleotide triphosphate hydrolases"/>
    <property type="match status" value="1"/>
</dbReference>
<dbReference type="CDD" id="cd03224">
    <property type="entry name" value="ABC_TM1139_LivF_branched"/>
    <property type="match status" value="1"/>
</dbReference>
<evidence type="ECO:0000256" key="4">
    <source>
        <dbReference type="ARBA" id="ARBA00022741"/>
    </source>
</evidence>
<proteinExistence type="inferred from homology"/>
<dbReference type="GO" id="GO:0005524">
    <property type="term" value="F:ATP binding"/>
    <property type="evidence" value="ECO:0007669"/>
    <property type="project" value="UniProtKB-KW"/>
</dbReference>
<evidence type="ECO:0000256" key="2">
    <source>
        <dbReference type="ARBA" id="ARBA00022448"/>
    </source>
</evidence>
<dbReference type="GO" id="GO:0015807">
    <property type="term" value="P:L-amino acid transport"/>
    <property type="evidence" value="ECO:0007669"/>
    <property type="project" value="TreeGrafter"/>
</dbReference>
<sequence length="333" mass="36760">MLRIEAVEAAYQRSIVALHGVSLEVRAGEIHALLGANGAGKSTMLKAVSNLLPAERGQVTAGRIVFDGRDTGRTHPADLVRLGLVQVLEGRHCFRALTVEENLLTGALGRSARRSETAEDLERVYAIFPKLKARRKALAGLSSGGEQQMTAIGRALMPRPRLLVLDEPSMGLAPLVVRDIFEQLRRLNREEGLSILVAEQNSTVALQYADRATVLDAGVAVLSGDARVLRERADIQSFYFSEAPVSKLPYIIANATAHKFKYEPYGVMVDKRWFYQQGGRPVIYGPEDDYKALPEDMKYRYVYFGSMNLPLVDIAVFCNRSMGSRGPNHQSIC</sequence>
<comment type="similarity">
    <text evidence="1">Belongs to the ABC transporter superfamily.</text>
</comment>
<dbReference type="GO" id="GO:0015658">
    <property type="term" value="F:branched-chain amino acid transmembrane transporter activity"/>
    <property type="evidence" value="ECO:0007669"/>
    <property type="project" value="TreeGrafter"/>
</dbReference>
<dbReference type="Pfam" id="PF00005">
    <property type="entry name" value="ABC_tran"/>
    <property type="match status" value="1"/>
</dbReference>
<keyword evidence="3" id="KW-0472">Membrane</keyword>
<keyword evidence="3" id="KW-1003">Cell membrane</keyword>
<evidence type="ECO:0000313" key="9">
    <source>
        <dbReference type="Proteomes" id="UP000524450"/>
    </source>
</evidence>
<dbReference type="InterPro" id="IPR052156">
    <property type="entry name" value="BCAA_Transport_ATP-bd_LivF"/>
</dbReference>
<organism evidence="8 9">
    <name type="scientific">Variovorax guangxiensis</name>
    <dbReference type="NCBI Taxonomy" id="1775474"/>
    <lineage>
        <taxon>Bacteria</taxon>
        <taxon>Pseudomonadati</taxon>
        <taxon>Pseudomonadota</taxon>
        <taxon>Betaproteobacteria</taxon>
        <taxon>Burkholderiales</taxon>
        <taxon>Comamonadaceae</taxon>
        <taxon>Variovorax</taxon>
    </lineage>
</organism>
<evidence type="ECO:0000256" key="6">
    <source>
        <dbReference type="ARBA" id="ARBA00022970"/>
    </source>
</evidence>
<dbReference type="SMART" id="SM00382">
    <property type="entry name" value="AAA"/>
    <property type="match status" value="1"/>
</dbReference>
<evidence type="ECO:0000256" key="1">
    <source>
        <dbReference type="ARBA" id="ARBA00005417"/>
    </source>
</evidence>
<dbReference type="InterPro" id="IPR003439">
    <property type="entry name" value="ABC_transporter-like_ATP-bd"/>
</dbReference>
<name>A0A840FXJ8_9BURK</name>
<accession>A0A840FXJ8</accession>
<dbReference type="SUPFAM" id="SSF52540">
    <property type="entry name" value="P-loop containing nucleoside triphosphate hydrolases"/>
    <property type="match status" value="1"/>
</dbReference>
<dbReference type="Proteomes" id="UP000524450">
    <property type="component" value="Unassembled WGS sequence"/>
</dbReference>
<comment type="caution">
    <text evidence="8">The sequence shown here is derived from an EMBL/GenBank/DDBJ whole genome shotgun (WGS) entry which is preliminary data.</text>
</comment>
<keyword evidence="2" id="KW-0813">Transport</keyword>
<protein>
    <submittedName>
        <fullName evidence="8">Branched-chain amino acid transport system ATP-binding protein</fullName>
    </submittedName>
</protein>
<dbReference type="GO" id="GO:0016887">
    <property type="term" value="F:ATP hydrolysis activity"/>
    <property type="evidence" value="ECO:0007669"/>
    <property type="project" value="InterPro"/>
</dbReference>
<dbReference type="AlphaFoldDB" id="A0A840FXJ8"/>
<dbReference type="InterPro" id="IPR003593">
    <property type="entry name" value="AAA+_ATPase"/>
</dbReference>
<keyword evidence="4" id="KW-0547">Nucleotide-binding</keyword>
<dbReference type="PROSITE" id="PS50893">
    <property type="entry name" value="ABC_TRANSPORTER_2"/>
    <property type="match status" value="1"/>
</dbReference>